<name>A0ABS4ASP6_9PROT</name>
<dbReference type="InterPro" id="IPR009506">
    <property type="entry name" value="YjiS-like"/>
</dbReference>
<keyword evidence="3" id="KW-1185">Reference proteome</keyword>
<organism evidence="2 3">
    <name type="scientific">Roseomonas nitratireducens</name>
    <dbReference type="NCBI Taxonomy" id="2820810"/>
    <lineage>
        <taxon>Bacteria</taxon>
        <taxon>Pseudomonadati</taxon>
        <taxon>Pseudomonadota</taxon>
        <taxon>Alphaproteobacteria</taxon>
        <taxon>Acetobacterales</taxon>
        <taxon>Roseomonadaceae</taxon>
        <taxon>Roseomonas</taxon>
    </lineage>
</organism>
<protein>
    <submittedName>
        <fullName evidence="2">DUF1127 domain-containing protein</fullName>
    </submittedName>
</protein>
<evidence type="ECO:0000259" key="1">
    <source>
        <dbReference type="Pfam" id="PF06568"/>
    </source>
</evidence>
<accession>A0ABS4ASP6</accession>
<reference evidence="2 3" key="1">
    <citation type="submission" date="2021-03" db="EMBL/GenBank/DDBJ databases">
        <authorList>
            <person name="So Y."/>
        </authorList>
    </citation>
    <scope>NUCLEOTIDE SEQUENCE [LARGE SCALE GENOMIC DNA]</scope>
    <source>
        <strain evidence="2 3">PWR1</strain>
    </source>
</reference>
<proteinExistence type="predicted"/>
<feature type="domain" description="YjiS-like" evidence="1">
    <location>
        <begin position="25"/>
        <end position="57"/>
    </location>
</feature>
<gene>
    <name evidence="2" type="ORF">J5Y09_10515</name>
</gene>
<dbReference type="RefSeq" id="WP_209351722.1">
    <property type="nucleotide sequence ID" value="NZ_JAGIYZ010000009.1"/>
</dbReference>
<sequence>MTSRSLSTTRTIRNAAVRGTTWLDWLRRVLHAVESRRHLAEMDDRMLSDIGISRTDAMREATRAPWDLTPPRR</sequence>
<dbReference type="Pfam" id="PF06568">
    <property type="entry name" value="YjiS-like"/>
    <property type="match status" value="1"/>
</dbReference>
<evidence type="ECO:0000313" key="2">
    <source>
        <dbReference type="EMBL" id="MBP0464346.1"/>
    </source>
</evidence>
<dbReference type="Proteomes" id="UP000680815">
    <property type="component" value="Unassembled WGS sequence"/>
</dbReference>
<dbReference type="EMBL" id="JAGIYZ010000009">
    <property type="protein sequence ID" value="MBP0464346.1"/>
    <property type="molecule type" value="Genomic_DNA"/>
</dbReference>
<evidence type="ECO:0000313" key="3">
    <source>
        <dbReference type="Proteomes" id="UP000680815"/>
    </source>
</evidence>
<comment type="caution">
    <text evidence="2">The sequence shown here is derived from an EMBL/GenBank/DDBJ whole genome shotgun (WGS) entry which is preliminary data.</text>
</comment>